<dbReference type="InterPro" id="IPR011989">
    <property type="entry name" value="ARM-like"/>
</dbReference>
<dbReference type="OrthoDB" id="414039at2759"/>
<protein>
    <submittedName>
        <fullName evidence="3">Serine/threonine-protein phosphatase PP2A regulatory subunit</fullName>
    </submittedName>
</protein>
<sequence length="680" mass="75577">MAGTSEIVQSLHSVQKLERDRGLAKLQNKISGPDFNEDEFTVLQSSIEEAVESKDATWEAKQGSLMAAKLLLQSQFVKEPFLLKLREACITCLSHDEGRVRLAAGEALGELCKKSGATVYLAVQNNILNGVKFNLERLPLEEVLEKTEGAQQLVDKLTGDDVDQETAMKAEKIFHDTAGWKNLETWMRCLQAVVEGCCGEFLPFINQELIDLISRTLTHTNRFVRETGYYVCAALVNCGRDEAGKTEALPSEGNTILQFGQQFAQHLANGLADNWSQVRLAASVATRNFLLNLPDEESRHKYFGSLLPRLCLNRYYVAEGVKIYCQETWRLVTKDHGKALVEKYIDETVSFYIKQSDADNHAVREAACACIAELGSKIDKEKVRPHVSTLLEALLVCFQDGSWPVRDAACVACGNFVLCFPDESKPSLDKLLPLFFKNLQDNIYSVRQGAGLSLAKVARAYGGEVETKLLEKIKEGIDGMEKQTSTAEKFGSLEKGPATFGVAKTRQEIETELHSDQQMYSCGSLAPKMGRGRDGGCMDHKFTRPSEPWELCDGCINLLAELSSLSHLAQPVSNLLPSLAKVLDKKDYTQHVTLLETACLQLPVIGKGIGKRFFKPHLELFFESIFYSLTCNNALTRAAATDCLSKLATFLGPNILKGRVELYNPHFLDHVNPILRTQTF</sequence>
<evidence type="ECO:0000256" key="2">
    <source>
        <dbReference type="PROSITE-ProRule" id="PRU00103"/>
    </source>
</evidence>
<evidence type="ECO:0000313" key="3">
    <source>
        <dbReference type="EMBL" id="KAJ8045682.1"/>
    </source>
</evidence>
<dbReference type="PROSITE" id="PS50077">
    <property type="entry name" value="HEAT_REPEAT"/>
    <property type="match status" value="1"/>
</dbReference>
<reference evidence="3" key="1">
    <citation type="submission" date="2021-10" db="EMBL/GenBank/DDBJ databases">
        <title>Tropical sea cucumber genome reveals ecological adaptation and Cuvierian tubules defense mechanism.</title>
        <authorList>
            <person name="Chen T."/>
        </authorList>
    </citation>
    <scope>NUCLEOTIDE SEQUENCE</scope>
    <source>
        <strain evidence="3">Nanhai2018</strain>
        <tissue evidence="3">Muscle</tissue>
    </source>
</reference>
<dbReference type="Pfam" id="PF02985">
    <property type="entry name" value="HEAT"/>
    <property type="match status" value="2"/>
</dbReference>
<evidence type="ECO:0000313" key="4">
    <source>
        <dbReference type="Proteomes" id="UP001152320"/>
    </source>
</evidence>
<keyword evidence="4" id="KW-1185">Reference proteome</keyword>
<dbReference type="InterPro" id="IPR000357">
    <property type="entry name" value="HEAT"/>
</dbReference>
<dbReference type="SUPFAM" id="SSF48371">
    <property type="entry name" value="ARM repeat"/>
    <property type="match status" value="1"/>
</dbReference>
<dbReference type="Gene3D" id="1.25.10.10">
    <property type="entry name" value="Leucine-rich Repeat Variant"/>
    <property type="match status" value="2"/>
</dbReference>
<proteinExistence type="predicted"/>
<comment type="caution">
    <text evidence="3">The sequence shown here is derived from an EMBL/GenBank/DDBJ whole genome shotgun (WGS) entry which is preliminary data.</text>
</comment>
<organism evidence="3 4">
    <name type="scientific">Holothuria leucospilota</name>
    <name type="common">Black long sea cucumber</name>
    <name type="synonym">Mertensiothuria leucospilota</name>
    <dbReference type="NCBI Taxonomy" id="206669"/>
    <lineage>
        <taxon>Eukaryota</taxon>
        <taxon>Metazoa</taxon>
        <taxon>Echinodermata</taxon>
        <taxon>Eleutherozoa</taxon>
        <taxon>Echinozoa</taxon>
        <taxon>Holothuroidea</taxon>
        <taxon>Aspidochirotacea</taxon>
        <taxon>Aspidochirotida</taxon>
        <taxon>Holothuriidae</taxon>
        <taxon>Holothuria</taxon>
    </lineage>
</organism>
<dbReference type="Proteomes" id="UP001152320">
    <property type="component" value="Chromosome 3"/>
</dbReference>
<dbReference type="InterPro" id="IPR021133">
    <property type="entry name" value="HEAT_type_2"/>
</dbReference>
<dbReference type="InterPro" id="IPR016024">
    <property type="entry name" value="ARM-type_fold"/>
</dbReference>
<name>A0A9Q1CHZ5_HOLLE</name>
<accession>A0A9Q1CHZ5</accession>
<dbReference type="PANTHER" id="PTHR16216">
    <property type="entry name" value="DYNEIN ASSEMBLY FACTOR 5, AXONEMAL"/>
    <property type="match status" value="1"/>
</dbReference>
<dbReference type="PANTHER" id="PTHR16216:SF2">
    <property type="entry name" value="DYNEIN AXONEMAL ASSEMBLY FACTOR 5"/>
    <property type="match status" value="1"/>
</dbReference>
<dbReference type="EMBL" id="JAIZAY010000003">
    <property type="protein sequence ID" value="KAJ8045682.1"/>
    <property type="molecule type" value="Genomic_DNA"/>
</dbReference>
<gene>
    <name evidence="3" type="ORF">HOLleu_08730</name>
</gene>
<evidence type="ECO:0000256" key="1">
    <source>
        <dbReference type="ARBA" id="ARBA00022737"/>
    </source>
</evidence>
<feature type="repeat" description="HEAT" evidence="2">
    <location>
        <begin position="431"/>
        <end position="469"/>
    </location>
</feature>
<dbReference type="AlphaFoldDB" id="A0A9Q1CHZ5"/>
<keyword evidence="1" id="KW-0677">Repeat</keyword>
<dbReference type="InterPro" id="IPR052623">
    <property type="entry name" value="DAAF5"/>
</dbReference>